<proteinExistence type="predicted"/>
<dbReference type="InterPro" id="IPR035924">
    <property type="entry name" value="FlaG-like_sf"/>
</dbReference>
<dbReference type="OrthoDB" id="5741693at2"/>
<dbReference type="SUPFAM" id="SSF160214">
    <property type="entry name" value="FlaG-like"/>
    <property type="match status" value="1"/>
</dbReference>
<dbReference type="Gene3D" id="3.30.160.170">
    <property type="entry name" value="FlaG-like"/>
    <property type="match status" value="1"/>
</dbReference>
<dbReference type="KEGG" id="cja:CJA_1918"/>
<evidence type="ECO:0000256" key="1">
    <source>
        <dbReference type="SAM" id="MobiDB-lite"/>
    </source>
</evidence>
<dbReference type="PANTHER" id="PTHR37166:SF1">
    <property type="entry name" value="PROTEIN FLAG"/>
    <property type="match status" value="1"/>
</dbReference>
<dbReference type="STRING" id="498211.CJA_1918"/>
<evidence type="ECO:0000313" key="3">
    <source>
        <dbReference type="Proteomes" id="UP000001036"/>
    </source>
</evidence>
<dbReference type="eggNOG" id="COG1334">
    <property type="taxonomic scope" value="Bacteria"/>
</dbReference>
<reference evidence="2 3" key="1">
    <citation type="journal article" date="2008" name="J. Bacteriol.">
        <title>Insights into plant cell wall degradation from the genome sequence of the soil bacterium Cellvibrio japonicus.</title>
        <authorList>
            <person name="Deboy R.T."/>
            <person name="Mongodin E.F."/>
            <person name="Fouts D.E."/>
            <person name="Tailford L.E."/>
            <person name="Khouri H."/>
            <person name="Emerson J.B."/>
            <person name="Mohamoud Y."/>
            <person name="Watkins K."/>
            <person name="Henrissat B."/>
            <person name="Gilbert H.J."/>
            <person name="Nelson K.E."/>
        </authorList>
    </citation>
    <scope>NUCLEOTIDE SEQUENCE [LARGE SCALE GENOMIC DNA]</scope>
    <source>
        <strain evidence="2 3">Ueda107</strain>
    </source>
</reference>
<name>B3PGR5_CELJU</name>
<dbReference type="PANTHER" id="PTHR37166">
    <property type="entry name" value="PROTEIN FLAG"/>
    <property type="match status" value="1"/>
</dbReference>
<dbReference type="HOGENOM" id="CLU_120910_4_0_6"/>
<evidence type="ECO:0000313" key="2">
    <source>
        <dbReference type="EMBL" id="ACE86191.1"/>
    </source>
</evidence>
<keyword evidence="3" id="KW-1185">Reference proteome</keyword>
<dbReference type="Pfam" id="PF03646">
    <property type="entry name" value="FlaG"/>
    <property type="match status" value="1"/>
</dbReference>
<dbReference type="Proteomes" id="UP000001036">
    <property type="component" value="Chromosome"/>
</dbReference>
<dbReference type="RefSeq" id="WP_012487533.1">
    <property type="nucleotide sequence ID" value="NC_010995.1"/>
</dbReference>
<gene>
    <name evidence="2" type="ordered locus">CJA_1918</name>
</gene>
<dbReference type="InterPro" id="IPR005186">
    <property type="entry name" value="FlaG"/>
</dbReference>
<dbReference type="EMBL" id="CP000934">
    <property type="protein sequence ID" value="ACE86191.1"/>
    <property type="molecule type" value="Genomic_DNA"/>
</dbReference>
<accession>B3PGR5</accession>
<sequence length="135" mass="14715">MNEVTKITSTPVQTKSVPVSSLPGQIQLAGSGQGQKTGNPLPPAVEAAKSRPLEGVDPQEIQEKITAAVAQMNEYIQSTQRDLQFTYDPGSGETVVKVLDRETQELIRQIPDETFLRIAQHLSSEEPVRLFSAEA</sequence>
<feature type="region of interest" description="Disordered" evidence="1">
    <location>
        <begin position="1"/>
        <end position="56"/>
    </location>
</feature>
<dbReference type="AlphaFoldDB" id="B3PGR5"/>
<feature type="compositionally biased region" description="Polar residues" evidence="1">
    <location>
        <begin position="1"/>
        <end position="38"/>
    </location>
</feature>
<organism evidence="2 3">
    <name type="scientific">Cellvibrio japonicus (strain Ueda107)</name>
    <name type="common">Pseudomonas fluorescens subsp. cellulosa</name>
    <dbReference type="NCBI Taxonomy" id="498211"/>
    <lineage>
        <taxon>Bacteria</taxon>
        <taxon>Pseudomonadati</taxon>
        <taxon>Pseudomonadota</taxon>
        <taxon>Gammaproteobacteria</taxon>
        <taxon>Cellvibrionales</taxon>
        <taxon>Cellvibrionaceae</taxon>
        <taxon>Cellvibrio</taxon>
    </lineage>
</organism>
<protein>
    <submittedName>
        <fullName evidence="2">FlaG</fullName>
    </submittedName>
</protein>